<feature type="signal peptide" evidence="1">
    <location>
        <begin position="1"/>
        <end position="29"/>
    </location>
</feature>
<protein>
    <recommendedName>
        <fullName evidence="4">Secreted protein</fullName>
    </recommendedName>
</protein>
<keyword evidence="3" id="KW-1185">Reference proteome</keyword>
<organism evidence="2 3">
    <name type="scientific">Streptomyces akebiae</name>
    <dbReference type="NCBI Taxonomy" id="2865673"/>
    <lineage>
        <taxon>Bacteria</taxon>
        <taxon>Bacillati</taxon>
        <taxon>Actinomycetota</taxon>
        <taxon>Actinomycetes</taxon>
        <taxon>Kitasatosporales</taxon>
        <taxon>Streptomycetaceae</taxon>
        <taxon>Streptomyces</taxon>
    </lineage>
</organism>
<name>A0ABX8XTK0_9ACTN</name>
<reference evidence="2 3" key="1">
    <citation type="submission" date="2021-08" db="EMBL/GenBank/DDBJ databases">
        <authorList>
            <person name="Ping M."/>
        </authorList>
    </citation>
    <scope>NUCLEOTIDE SEQUENCE [LARGE SCALE GENOMIC DNA]</scope>
    <source>
        <strain evidence="2 3">MG28</strain>
    </source>
</reference>
<evidence type="ECO:0000256" key="1">
    <source>
        <dbReference type="SAM" id="SignalP"/>
    </source>
</evidence>
<evidence type="ECO:0008006" key="4">
    <source>
        <dbReference type="Google" id="ProtNLM"/>
    </source>
</evidence>
<evidence type="ECO:0000313" key="3">
    <source>
        <dbReference type="Proteomes" id="UP000827138"/>
    </source>
</evidence>
<keyword evidence="1" id="KW-0732">Signal</keyword>
<accession>A0ABX8XTK0</accession>
<feature type="chain" id="PRO_5046209300" description="Secreted protein" evidence="1">
    <location>
        <begin position="30"/>
        <end position="134"/>
    </location>
</feature>
<gene>
    <name evidence="2" type="ORF">K1J60_22700</name>
</gene>
<dbReference type="EMBL" id="CP080647">
    <property type="protein sequence ID" value="QYX78960.1"/>
    <property type="molecule type" value="Genomic_DNA"/>
</dbReference>
<dbReference type="Proteomes" id="UP000827138">
    <property type="component" value="Chromosome"/>
</dbReference>
<proteinExistence type="predicted"/>
<dbReference type="RefSeq" id="WP_220647792.1">
    <property type="nucleotide sequence ID" value="NZ_CP080647.1"/>
</dbReference>
<sequence>MNKRLIGMATVGTLAVAATLALTAGPAAAADCSVGQKGSRYACVQVNNKATDVKSIRVDNGNCVKVNYATRTANGGTRPADTKLQVAVRAYDSVEDRPLLYTYSDTNCKYRNAKTVGWAGDSDSSNYRMVTIQP</sequence>
<evidence type="ECO:0000313" key="2">
    <source>
        <dbReference type="EMBL" id="QYX78960.1"/>
    </source>
</evidence>